<dbReference type="InterPro" id="IPR041399">
    <property type="entry name" value="Catalase_large_C"/>
</dbReference>
<name>A0A090KQK8_9BACI</name>
<dbReference type="Pfam" id="PF06628">
    <property type="entry name" value="Catalase-rel"/>
    <property type="match status" value="1"/>
</dbReference>
<evidence type="ECO:0000256" key="9">
    <source>
        <dbReference type="ARBA" id="ARBA00023324"/>
    </source>
</evidence>
<dbReference type="GO" id="GO:0042744">
    <property type="term" value="P:hydrogen peroxide catabolic process"/>
    <property type="evidence" value="ECO:0007669"/>
    <property type="project" value="UniProtKB-UniRule"/>
</dbReference>
<dbReference type="PROSITE" id="PS51402">
    <property type="entry name" value="CATALASE_3"/>
    <property type="match status" value="1"/>
</dbReference>
<dbReference type="PANTHER" id="PTHR42821:SF1">
    <property type="entry name" value="CATALASE-B"/>
    <property type="match status" value="1"/>
</dbReference>
<evidence type="ECO:0000256" key="2">
    <source>
        <dbReference type="ARBA" id="ARBA00010660"/>
    </source>
</evidence>
<dbReference type="InterPro" id="IPR020835">
    <property type="entry name" value="Catalase_sf"/>
</dbReference>
<feature type="binding site" evidence="12">
    <location>
        <position position="373"/>
    </location>
    <ligand>
        <name>heme</name>
        <dbReference type="ChEBI" id="CHEBI:30413"/>
    </ligand>
</feature>
<feature type="binding site" evidence="12">
    <location>
        <position position="76"/>
    </location>
    <ligand>
        <name>heme</name>
        <dbReference type="ChEBI" id="CHEBI:30413"/>
    </ligand>
</feature>
<evidence type="ECO:0000256" key="6">
    <source>
        <dbReference type="ARBA" id="ARBA00022723"/>
    </source>
</evidence>
<evidence type="ECO:0000256" key="10">
    <source>
        <dbReference type="PIRNR" id="PIRNR038927"/>
    </source>
</evidence>
<dbReference type="InterPro" id="IPR018028">
    <property type="entry name" value="Catalase"/>
</dbReference>
<evidence type="ECO:0000256" key="12">
    <source>
        <dbReference type="PIRSR" id="PIRSR038927-3"/>
    </source>
</evidence>
<dbReference type="Proteomes" id="UP000040576">
    <property type="component" value="Unassembled WGS sequence"/>
</dbReference>
<dbReference type="SUPFAM" id="SSF56634">
    <property type="entry name" value="Heme-dependent catalase-like"/>
    <property type="match status" value="1"/>
</dbReference>
<dbReference type="Gene3D" id="1.20.1370.20">
    <property type="match status" value="1"/>
</dbReference>
<organism evidence="14 15">
    <name type="scientific">Caldibacillus thermoamylovorans</name>
    <dbReference type="NCBI Taxonomy" id="35841"/>
    <lineage>
        <taxon>Bacteria</taxon>
        <taxon>Bacillati</taxon>
        <taxon>Bacillota</taxon>
        <taxon>Bacilli</taxon>
        <taxon>Bacillales</taxon>
        <taxon>Bacillaceae</taxon>
        <taxon>Caldibacillus</taxon>
    </lineage>
</organism>
<comment type="cofactor">
    <cofactor evidence="1 10 11">
        <name>heme</name>
        <dbReference type="ChEBI" id="CHEBI:30413"/>
    </cofactor>
</comment>
<keyword evidence="6 10" id="KW-0479">Metal-binding</keyword>
<dbReference type="GO" id="GO:0004096">
    <property type="term" value="F:catalase activity"/>
    <property type="evidence" value="ECO:0007669"/>
    <property type="project" value="UniProtKB-UniRule"/>
</dbReference>
<comment type="similarity">
    <text evidence="2">Belongs to the catalase family. HPII subfamily.</text>
</comment>
<dbReference type="Pfam" id="PF00199">
    <property type="entry name" value="Catalase"/>
    <property type="match status" value="1"/>
</dbReference>
<feature type="binding site" evidence="12">
    <location>
        <position position="362"/>
    </location>
    <ligand>
        <name>heme</name>
        <dbReference type="ChEBI" id="CHEBI:30413"/>
    </ligand>
</feature>
<dbReference type="EMBL" id="CCRF01000038">
    <property type="protein sequence ID" value="CEE00934.1"/>
    <property type="molecule type" value="Genomic_DNA"/>
</dbReference>
<dbReference type="PIRSF" id="PIRSF038927">
    <property type="entry name" value="Catalase_clade2"/>
    <property type="match status" value="1"/>
</dbReference>
<evidence type="ECO:0000256" key="5">
    <source>
        <dbReference type="ARBA" id="ARBA00022617"/>
    </source>
</evidence>
<keyword evidence="9 10" id="KW-0376">Hydrogen peroxide</keyword>
<dbReference type="Gene3D" id="3.40.50.880">
    <property type="match status" value="1"/>
</dbReference>
<dbReference type="InterPro" id="IPR043156">
    <property type="entry name" value="Catalase_clade2_helical"/>
</dbReference>
<keyword evidence="8 10" id="KW-0408">Iron</keyword>
<dbReference type="EC" id="1.11.1.6" evidence="3 10"/>
<gene>
    <name evidence="14" type="primary">katE</name>
    <name evidence="14" type="ORF">BT1A1_1102</name>
</gene>
<evidence type="ECO:0000256" key="3">
    <source>
        <dbReference type="ARBA" id="ARBA00012314"/>
    </source>
</evidence>
<dbReference type="GO" id="GO:0046872">
    <property type="term" value="F:metal ion binding"/>
    <property type="evidence" value="ECO:0007669"/>
    <property type="project" value="UniProtKB-KW"/>
</dbReference>
<evidence type="ECO:0000256" key="7">
    <source>
        <dbReference type="ARBA" id="ARBA00023002"/>
    </source>
</evidence>
<dbReference type="AlphaFoldDB" id="A0A090KQK8"/>
<dbReference type="InterPro" id="IPR024712">
    <property type="entry name" value="Catalase_clade2"/>
</dbReference>
<keyword evidence="15" id="KW-1185">Reference proteome</keyword>
<dbReference type="PROSITE" id="PS00437">
    <property type="entry name" value="CATALASE_1"/>
    <property type="match status" value="1"/>
</dbReference>
<feature type="domain" description="Catalase core" evidence="13">
    <location>
        <begin position="32"/>
        <end position="420"/>
    </location>
</feature>
<comment type="function">
    <text evidence="10">Decomposes hydrogen peroxide into water and oxygen; serves to protect cells from the toxic effects of hydrogen peroxide.</text>
</comment>
<dbReference type="Pfam" id="PF18011">
    <property type="entry name" value="Catalase_C"/>
    <property type="match status" value="1"/>
</dbReference>
<dbReference type="GO" id="GO:0020037">
    <property type="term" value="F:heme binding"/>
    <property type="evidence" value="ECO:0007669"/>
    <property type="project" value="UniProtKB-UniRule"/>
</dbReference>
<dbReference type="InterPro" id="IPR010582">
    <property type="entry name" value="Catalase_immune_responsive"/>
</dbReference>
<keyword evidence="4 10" id="KW-0575">Peroxidase</keyword>
<evidence type="ECO:0000256" key="11">
    <source>
        <dbReference type="PIRSR" id="PIRSR038927-2"/>
    </source>
</evidence>
<evidence type="ECO:0000256" key="8">
    <source>
        <dbReference type="ARBA" id="ARBA00023004"/>
    </source>
</evidence>
<protein>
    <recommendedName>
        <fullName evidence="3 10">Catalase</fullName>
        <ecNumber evidence="3 10">1.11.1.6</ecNumber>
    </recommendedName>
</protein>
<evidence type="ECO:0000259" key="13">
    <source>
        <dbReference type="SMART" id="SM01060"/>
    </source>
</evidence>
<dbReference type="InterPro" id="IPR011614">
    <property type="entry name" value="Catalase_core"/>
</dbReference>
<dbReference type="GO" id="GO:0005829">
    <property type="term" value="C:cytosol"/>
    <property type="evidence" value="ECO:0007669"/>
    <property type="project" value="TreeGrafter"/>
</dbReference>
<reference evidence="14 15" key="1">
    <citation type="submission" date="2014-07" db="EMBL/GenBank/DDBJ databases">
        <authorList>
            <person name="Wibberg Daniel"/>
        </authorList>
    </citation>
    <scope>NUCLEOTIDE SEQUENCE [LARGE SCALE GENOMIC DNA]</scope>
</reference>
<evidence type="ECO:0000313" key="14">
    <source>
        <dbReference type="EMBL" id="CEE00934.1"/>
    </source>
</evidence>
<dbReference type="PANTHER" id="PTHR42821">
    <property type="entry name" value="CATALASE"/>
    <property type="match status" value="1"/>
</dbReference>
<keyword evidence="5 10" id="KW-0349">Heme</keyword>
<dbReference type="CDD" id="cd03132">
    <property type="entry name" value="GATase1_catalase"/>
    <property type="match status" value="1"/>
</dbReference>
<dbReference type="PRINTS" id="PR00067">
    <property type="entry name" value="CATALASE"/>
</dbReference>
<accession>A0A090KQK8</accession>
<keyword evidence="7 10" id="KW-0560">Oxidoreductase</keyword>
<sequence length="685" mass="77931">MGDSKNFKKLSGNRKTDQLNQFRVTNKGKRLTSNEGVKISNNEYTLKAGVRGPNLMEDIHFFEKQMHFDHERIPERVVQARGFGAHGEFECYKSMQQYTKACFLQERGAKTPVFVRFSNLQGNKGSSDTTLGPRGFSTKFYTEDGNYDLLMFSVPVFILHDAYKFADAIHALNPEPHNDIPQASSAHDNFWDFVVNNPESTHFVMWAMSDRTAPRSWRMMQGFSINTFRFVNESGKSTYVRFQWKPVLGVHSLLLDEAQIIAGIDPDYHRRDLWDAIEYGAFPEYELGVQILEEGESAEFDFDILDPTKLWPEEVVPVGVIGKMTLNRNVDNYYSEVEQVAFNPANVIPGIDFSDDPILQGRLFAYRDTQMHRLGSPNFNEIPINRSVCPVHNYMQGGYMKQFISVDRVNYQKNSLANNFPVPSHPSEGGYTHYPEKVEGYKVKAVPDSFKDYFSQPKIFWNSLSFIEKQHLIQALCFQLSKVQSHSIREKAIQMLSHVDAGMATMIADYVGVEPPSGGNQVSVTSYFPSLSIANATKYPITLRVGILIGHNFDDEEVGDIIHALKKHGIFIDFISEKLGTITGVDGTKITVSQTFLTTNPNLYDALYVVGGSSKREKKFNQEMMNFSMEVYKHYKPIGVATNAEKYLPVSGENNLLGVVFAKNNPNFKDEFITVIAERRFWERV</sequence>
<evidence type="ECO:0000256" key="4">
    <source>
        <dbReference type="ARBA" id="ARBA00022559"/>
    </source>
</evidence>
<evidence type="ECO:0000256" key="1">
    <source>
        <dbReference type="ARBA" id="ARBA00001971"/>
    </source>
</evidence>
<evidence type="ECO:0000313" key="15">
    <source>
        <dbReference type="Proteomes" id="UP000040576"/>
    </source>
</evidence>
<dbReference type="Gene3D" id="2.40.180.10">
    <property type="entry name" value="Catalase core domain"/>
    <property type="match status" value="1"/>
</dbReference>
<dbReference type="SMART" id="SM01060">
    <property type="entry name" value="Catalase"/>
    <property type="match status" value="1"/>
</dbReference>
<feature type="binding site" description="axial binding residue" evidence="11">
    <location>
        <position position="366"/>
    </location>
    <ligand>
        <name>heme</name>
        <dbReference type="ChEBI" id="CHEBI:30413"/>
    </ligand>
    <ligandPart>
        <name>Fe</name>
        <dbReference type="ChEBI" id="CHEBI:18248"/>
    </ligandPart>
</feature>
<dbReference type="InterPro" id="IPR002226">
    <property type="entry name" value="Catalase_haem_BS"/>
</dbReference>
<dbReference type="InterPro" id="IPR029062">
    <property type="entry name" value="Class_I_gatase-like"/>
</dbReference>
<dbReference type="GO" id="GO:0006979">
    <property type="term" value="P:response to oxidative stress"/>
    <property type="evidence" value="ECO:0007669"/>
    <property type="project" value="InterPro"/>
</dbReference>
<proteinExistence type="inferred from homology"/>
<dbReference type="SUPFAM" id="SSF52317">
    <property type="entry name" value="Class I glutamine amidotransferase-like"/>
    <property type="match status" value="1"/>
</dbReference>
<feature type="binding site" evidence="12">
    <location>
        <position position="165"/>
    </location>
    <ligand>
        <name>heme</name>
        <dbReference type="ChEBI" id="CHEBI:30413"/>
    </ligand>
</feature>
<feature type="binding site" evidence="12">
    <location>
        <position position="116"/>
    </location>
    <ligand>
        <name>heme</name>
        <dbReference type="ChEBI" id="CHEBI:30413"/>
    </ligand>
</feature>
<comment type="catalytic activity">
    <reaction evidence="10">
        <text>2 H2O2 = O2 + 2 H2O</text>
        <dbReference type="Rhea" id="RHEA:20309"/>
        <dbReference type="ChEBI" id="CHEBI:15377"/>
        <dbReference type="ChEBI" id="CHEBI:15379"/>
        <dbReference type="ChEBI" id="CHEBI:16240"/>
        <dbReference type="EC" id="1.11.1.6"/>
    </reaction>
</comment>
<dbReference type="RefSeq" id="WP_034768881.1">
    <property type="nucleotide sequence ID" value="NZ_CCRF01000038.1"/>
</dbReference>